<sequence>MADTADPLTRTGASSGSRRRVLAVDAARALAIVGMVSVNVGPTDATGLGGYLYLLPHGRASVLFVLLAGIGFSLMTRRVREAAAPRGPLWAALGWRCALLLVGGLALQRLGHEVNVILAVYALLFVLAGALVRARGGVLLLVAALGALAGPVLWLAPQVSAGTPFDGRPPQLGDGPVEVLTAVVLTGPYPLVTWLAPFALGMWLGRRDLTSPVLQRRTAVVAAVLGLGCPLVARVAAWGRGGPVGDTSWELLLTDAPHGQMPLWIVGATAVSVLVLLGCLTVERRLGSRLLRPLALLGQLSLSFYVLHLLVLAWLRPLPHTLGQGVLISTVMVLLAAVGATLWRRSHRRGPLELALRAPWTWRTRPA</sequence>
<dbReference type="Proteomes" id="UP000250222">
    <property type="component" value="Unassembled WGS sequence"/>
</dbReference>
<organism evidence="3 4">
    <name type="scientific">Georgenia satyanarayanai</name>
    <dbReference type="NCBI Taxonomy" id="860221"/>
    <lineage>
        <taxon>Bacteria</taxon>
        <taxon>Bacillati</taxon>
        <taxon>Actinomycetota</taxon>
        <taxon>Actinomycetes</taxon>
        <taxon>Micrococcales</taxon>
        <taxon>Bogoriellaceae</taxon>
        <taxon>Georgenia</taxon>
    </lineage>
</organism>
<feature type="transmembrane region" description="Helical" evidence="1">
    <location>
        <begin position="89"/>
        <end position="108"/>
    </location>
</feature>
<feature type="transmembrane region" description="Helical" evidence="1">
    <location>
        <begin position="139"/>
        <end position="159"/>
    </location>
</feature>
<feature type="transmembrane region" description="Helical" evidence="1">
    <location>
        <begin position="114"/>
        <end position="132"/>
    </location>
</feature>
<evidence type="ECO:0000259" key="2">
    <source>
        <dbReference type="Pfam" id="PF04235"/>
    </source>
</evidence>
<dbReference type="InterPro" id="IPR052529">
    <property type="entry name" value="Bact_Transport_Assoc"/>
</dbReference>
<proteinExistence type="predicted"/>
<dbReference type="PANTHER" id="PTHR30590:SF3">
    <property type="entry name" value="HYPOTHETICAL MEMBRANE SPANNING PROTEIN"/>
    <property type="match status" value="1"/>
</dbReference>
<protein>
    <submittedName>
        <fullName evidence="3">Uncharacterized membrane protein YeiB</fullName>
    </submittedName>
</protein>
<dbReference type="RefSeq" id="WP_110851369.1">
    <property type="nucleotide sequence ID" value="NZ_QKLZ01000002.1"/>
</dbReference>
<feature type="transmembrane region" description="Helical" evidence="1">
    <location>
        <begin position="294"/>
        <end position="315"/>
    </location>
</feature>
<evidence type="ECO:0000313" key="4">
    <source>
        <dbReference type="Proteomes" id="UP000250222"/>
    </source>
</evidence>
<dbReference type="Pfam" id="PF04235">
    <property type="entry name" value="DUF418"/>
    <property type="match status" value="1"/>
</dbReference>
<feature type="transmembrane region" description="Helical" evidence="1">
    <location>
        <begin position="179"/>
        <end position="200"/>
    </location>
</feature>
<dbReference type="InterPro" id="IPR007349">
    <property type="entry name" value="DUF418"/>
</dbReference>
<keyword evidence="1" id="KW-0812">Transmembrane</keyword>
<keyword evidence="1" id="KW-1133">Transmembrane helix</keyword>
<feature type="transmembrane region" description="Helical" evidence="1">
    <location>
        <begin position="60"/>
        <end position="77"/>
    </location>
</feature>
<reference evidence="3 4" key="1">
    <citation type="submission" date="2016-10" db="EMBL/GenBank/DDBJ databases">
        <authorList>
            <person name="Cai Z."/>
        </authorList>
    </citation>
    <scope>NUCLEOTIDE SEQUENCE [LARGE SCALE GENOMIC DNA]</scope>
    <source>
        <strain evidence="3 4">CGMCC 1.10826</strain>
    </source>
</reference>
<feature type="transmembrane region" description="Helical" evidence="1">
    <location>
        <begin position="220"/>
        <end position="241"/>
    </location>
</feature>
<dbReference type="OrthoDB" id="4966979at2"/>
<dbReference type="AlphaFoldDB" id="A0A2Y9A4F8"/>
<accession>A0A2Y9A4F8</accession>
<keyword evidence="1" id="KW-0472">Membrane</keyword>
<name>A0A2Y9A4F8_9MICO</name>
<feature type="transmembrane region" description="Helical" evidence="1">
    <location>
        <begin position="21"/>
        <end position="40"/>
    </location>
</feature>
<evidence type="ECO:0000256" key="1">
    <source>
        <dbReference type="SAM" id="Phobius"/>
    </source>
</evidence>
<keyword evidence="4" id="KW-1185">Reference proteome</keyword>
<feature type="transmembrane region" description="Helical" evidence="1">
    <location>
        <begin position="321"/>
        <end position="343"/>
    </location>
</feature>
<feature type="transmembrane region" description="Helical" evidence="1">
    <location>
        <begin position="261"/>
        <end position="282"/>
    </location>
</feature>
<dbReference type="PANTHER" id="PTHR30590">
    <property type="entry name" value="INNER MEMBRANE PROTEIN"/>
    <property type="match status" value="1"/>
</dbReference>
<gene>
    <name evidence="3" type="ORF">SAMN05216184_10210</name>
</gene>
<evidence type="ECO:0000313" key="3">
    <source>
        <dbReference type="EMBL" id="SSA39095.1"/>
    </source>
</evidence>
<feature type="domain" description="DUF418" evidence="2">
    <location>
        <begin position="251"/>
        <end position="358"/>
    </location>
</feature>
<dbReference type="EMBL" id="UETB01000002">
    <property type="protein sequence ID" value="SSA39095.1"/>
    <property type="molecule type" value="Genomic_DNA"/>
</dbReference>